<proteinExistence type="predicted"/>
<dbReference type="SUPFAM" id="SSF52833">
    <property type="entry name" value="Thioredoxin-like"/>
    <property type="match status" value="1"/>
</dbReference>
<organism evidence="2 3">
    <name type="scientific">Amphibacillus xylanus (strain ATCC 51415 / DSM 6626 / JCM 7361 / LMG 17667 / NBRC 15112 / Ep01)</name>
    <dbReference type="NCBI Taxonomy" id="698758"/>
    <lineage>
        <taxon>Bacteria</taxon>
        <taxon>Bacillati</taxon>
        <taxon>Bacillota</taxon>
        <taxon>Bacilli</taxon>
        <taxon>Bacillales</taxon>
        <taxon>Bacillaceae</taxon>
        <taxon>Amphibacillus</taxon>
    </lineage>
</organism>
<evidence type="ECO:0000313" key="3">
    <source>
        <dbReference type="Proteomes" id="UP000006294"/>
    </source>
</evidence>
<gene>
    <name evidence="2" type="ordered locus">AXY_17050</name>
</gene>
<keyword evidence="3" id="KW-1185">Reference proteome</keyword>
<dbReference type="InterPro" id="IPR013766">
    <property type="entry name" value="Thioredoxin_domain"/>
</dbReference>
<dbReference type="STRING" id="698758.AXY_17050"/>
<reference evidence="2 3" key="1">
    <citation type="submission" date="2011-01" db="EMBL/GenBank/DDBJ databases">
        <title>Whole genome sequence of Amphibacillus xylinus NBRC 15112.</title>
        <authorList>
            <person name="Nakazawa H."/>
            <person name="Katano Y."/>
            <person name="Nakamura S."/>
            <person name="Sasagawa M."/>
            <person name="Fukada J."/>
            <person name="Arai T."/>
            <person name="Sasakura N."/>
            <person name="Mochizuki D."/>
            <person name="Hosoyama A."/>
            <person name="Harada K."/>
            <person name="Horikawa H."/>
            <person name="Kato Y."/>
            <person name="Harada T."/>
            <person name="Sasaki K."/>
            <person name="Sekiguchi M."/>
            <person name="Hodoyama M."/>
            <person name="Nishiko R."/>
            <person name="Narita H."/>
            <person name="Hanamaki A."/>
            <person name="Hata C."/>
            <person name="Konno Y."/>
            <person name="Niimura Y."/>
            <person name="Yamazaki S."/>
            <person name="Fujita N."/>
        </authorList>
    </citation>
    <scope>NUCLEOTIDE SEQUENCE [LARGE SCALE GENOMIC DNA]</scope>
    <source>
        <strain evidence="3">ATCC 51415 / DSM 6626 / JCM 7361 / LMG 17667 / NBRC 15112 / Ep01</strain>
    </source>
</reference>
<feature type="domain" description="Thioredoxin" evidence="1">
    <location>
        <begin position="15"/>
        <end position="85"/>
    </location>
</feature>
<dbReference type="EMBL" id="AP012050">
    <property type="protein sequence ID" value="BAM47837.1"/>
    <property type="molecule type" value="Genomic_DNA"/>
</dbReference>
<dbReference type="Gene3D" id="3.40.30.10">
    <property type="entry name" value="Glutaredoxin"/>
    <property type="match status" value="1"/>
</dbReference>
<dbReference type="Proteomes" id="UP000006294">
    <property type="component" value="Chromosome"/>
</dbReference>
<dbReference type="KEGG" id="axl:AXY_17050"/>
<dbReference type="InterPro" id="IPR036249">
    <property type="entry name" value="Thioredoxin-like_sf"/>
</dbReference>
<dbReference type="HOGENOM" id="CLU_090389_16_1_9"/>
<protein>
    <recommendedName>
        <fullName evidence="1">Thioredoxin domain-containing protein</fullName>
    </recommendedName>
</protein>
<sequence length="111" mass="12833">MEPFKELPNMNEIEAFVLNHKLAFLFISKPNCSVCHSLLPQIKTVMKQYPQIKTGQVNTDHVPEIAGRYNIFTVPVLILFYQGKEYLREARFVPIAPFNEKIKRIVDGVNN</sequence>
<dbReference type="Pfam" id="PF00085">
    <property type="entry name" value="Thioredoxin"/>
    <property type="match status" value="1"/>
</dbReference>
<dbReference type="AlphaFoldDB" id="K0J3U2"/>
<dbReference type="RefSeq" id="WP_015010429.1">
    <property type="nucleotide sequence ID" value="NC_018704.1"/>
</dbReference>
<dbReference type="CDD" id="cd02947">
    <property type="entry name" value="TRX_family"/>
    <property type="match status" value="1"/>
</dbReference>
<dbReference type="eggNOG" id="COG0526">
    <property type="taxonomic scope" value="Bacteria"/>
</dbReference>
<evidence type="ECO:0000313" key="2">
    <source>
        <dbReference type="EMBL" id="BAM47837.1"/>
    </source>
</evidence>
<dbReference type="OrthoDB" id="411356at2"/>
<evidence type="ECO:0000259" key="1">
    <source>
        <dbReference type="Pfam" id="PF00085"/>
    </source>
</evidence>
<name>K0J3U2_AMPXN</name>
<accession>K0J3U2</accession>